<sequence>MLRQILIRRLSASSVPNLPSLTPDHINELKASGFTILAKARSEAAAVGIEQFAKYGAAKVGWRYPPLDDRERRPEMDDVYGTAFNSMYHTASSALLQVLQHSNLDCPQAVRGDPMPAGATAPFVGLAASLPFSASFCSLFNFDRGFLNAHKDRGLLTVVCGSAEGAGRRVTLWVRAHGGEWVDLGLRAGAEDVVLFVGEQLEERSGGVYRAVDHACRVDPEGERLNTTLEREPDACEEGNRKSIALVLCELDE</sequence>
<comment type="caution">
    <text evidence="2">The sequence shown here is derived from an EMBL/GenBank/DDBJ whole genome shotgun (WGS) entry which is preliminary data.</text>
</comment>
<organism evidence="2 3">
    <name type="scientific">Tetraparma gracilis</name>
    <dbReference type="NCBI Taxonomy" id="2962635"/>
    <lineage>
        <taxon>Eukaryota</taxon>
        <taxon>Sar</taxon>
        <taxon>Stramenopiles</taxon>
        <taxon>Ochrophyta</taxon>
        <taxon>Bolidophyceae</taxon>
        <taxon>Parmales</taxon>
        <taxon>Triparmaceae</taxon>
        <taxon>Tetraparma</taxon>
    </lineage>
</organism>
<dbReference type="Pfam" id="PF03171">
    <property type="entry name" value="2OG-FeII_Oxy"/>
    <property type="match status" value="1"/>
</dbReference>
<dbReference type="InterPro" id="IPR027443">
    <property type="entry name" value="IPNS-like_sf"/>
</dbReference>
<evidence type="ECO:0000313" key="2">
    <source>
        <dbReference type="EMBL" id="GMI18904.1"/>
    </source>
</evidence>
<dbReference type="SUPFAM" id="SSF51197">
    <property type="entry name" value="Clavaminate synthase-like"/>
    <property type="match status" value="1"/>
</dbReference>
<proteinExistence type="predicted"/>
<feature type="domain" description="Isopenicillin N synthase-like Fe(2+) 2OG dioxygenase" evidence="1">
    <location>
        <begin position="147"/>
        <end position="231"/>
    </location>
</feature>
<evidence type="ECO:0000259" key="1">
    <source>
        <dbReference type="Pfam" id="PF03171"/>
    </source>
</evidence>
<protein>
    <recommendedName>
        <fullName evidence="1">Isopenicillin N synthase-like Fe(2+) 2OG dioxygenase domain-containing protein</fullName>
    </recommendedName>
</protein>
<dbReference type="Proteomes" id="UP001165060">
    <property type="component" value="Unassembled WGS sequence"/>
</dbReference>
<keyword evidence="3" id="KW-1185">Reference proteome</keyword>
<name>A0ABQ6M3F3_9STRA</name>
<accession>A0ABQ6M3F3</accession>
<gene>
    <name evidence="2" type="ORF">TeGR_g14833</name>
</gene>
<reference evidence="2 3" key="1">
    <citation type="journal article" date="2023" name="Commun. Biol.">
        <title>Genome analysis of Parmales, the sister group of diatoms, reveals the evolutionary specialization of diatoms from phago-mixotrophs to photoautotrophs.</title>
        <authorList>
            <person name="Ban H."/>
            <person name="Sato S."/>
            <person name="Yoshikawa S."/>
            <person name="Yamada K."/>
            <person name="Nakamura Y."/>
            <person name="Ichinomiya M."/>
            <person name="Sato N."/>
            <person name="Blanc-Mathieu R."/>
            <person name="Endo H."/>
            <person name="Kuwata A."/>
            <person name="Ogata H."/>
        </authorList>
    </citation>
    <scope>NUCLEOTIDE SEQUENCE [LARGE SCALE GENOMIC DNA]</scope>
</reference>
<dbReference type="EMBL" id="BRYB01003647">
    <property type="protein sequence ID" value="GMI18904.1"/>
    <property type="molecule type" value="Genomic_DNA"/>
</dbReference>
<evidence type="ECO:0000313" key="3">
    <source>
        <dbReference type="Proteomes" id="UP001165060"/>
    </source>
</evidence>
<dbReference type="Gene3D" id="2.60.120.330">
    <property type="entry name" value="B-lactam Antibiotic, Isopenicillin N Synthase, Chain"/>
    <property type="match status" value="1"/>
</dbReference>
<dbReference type="InterPro" id="IPR044861">
    <property type="entry name" value="IPNS-like_FE2OG_OXY"/>
</dbReference>